<proteinExistence type="predicted"/>
<sequence>MKRDKKKVSFSDMPSSDPPAPEPSSLNIVRRQSQPAPASPIPTIEAKTCDSDASHPKPTSTQPTVAPATRPSAVTNKERYGHHSQDWHAMFQTFWASSKHVIQYPILTGPDNISWLLAEDIISVFYPDSRSDSFTATSTATAEEKEDQEFERRYTVPGGMTVSQLTSTVVKLTKADVYLLSEVTGRSFYCDSGLLAANRQDIFSSRHHHHRRPPGTLTTVLFVNYTIDVNRNIRYNALHMFVVHKTTAFPVILEYFTP</sequence>
<gene>
    <name evidence="2" type="ORF">GE061_020279</name>
</gene>
<keyword evidence="3" id="KW-1185">Reference proteome</keyword>
<evidence type="ECO:0000313" key="3">
    <source>
        <dbReference type="Proteomes" id="UP000466442"/>
    </source>
</evidence>
<dbReference type="Proteomes" id="UP000466442">
    <property type="component" value="Unassembled WGS sequence"/>
</dbReference>
<evidence type="ECO:0000313" key="2">
    <source>
        <dbReference type="EMBL" id="KAF6197364.1"/>
    </source>
</evidence>
<accession>A0A6A4IVK2</accession>
<evidence type="ECO:0000256" key="1">
    <source>
        <dbReference type="SAM" id="MobiDB-lite"/>
    </source>
</evidence>
<organism evidence="2 3">
    <name type="scientific">Apolygus lucorum</name>
    <name type="common">Small green plant bug</name>
    <name type="synonym">Lygocoris lucorum</name>
    <dbReference type="NCBI Taxonomy" id="248454"/>
    <lineage>
        <taxon>Eukaryota</taxon>
        <taxon>Metazoa</taxon>
        <taxon>Ecdysozoa</taxon>
        <taxon>Arthropoda</taxon>
        <taxon>Hexapoda</taxon>
        <taxon>Insecta</taxon>
        <taxon>Pterygota</taxon>
        <taxon>Neoptera</taxon>
        <taxon>Paraneoptera</taxon>
        <taxon>Hemiptera</taxon>
        <taxon>Heteroptera</taxon>
        <taxon>Panheteroptera</taxon>
        <taxon>Cimicomorpha</taxon>
        <taxon>Miridae</taxon>
        <taxon>Mirini</taxon>
        <taxon>Apolygus</taxon>
    </lineage>
</organism>
<feature type="region of interest" description="Disordered" evidence="1">
    <location>
        <begin position="1"/>
        <end position="72"/>
    </location>
</feature>
<reference evidence="2" key="1">
    <citation type="journal article" date="2021" name="Mol. Ecol. Resour.">
        <title>Apolygus lucorum genome provides insights into omnivorousness and mesophyll feeding.</title>
        <authorList>
            <person name="Liu Y."/>
            <person name="Liu H."/>
            <person name="Wang H."/>
            <person name="Huang T."/>
            <person name="Liu B."/>
            <person name="Yang B."/>
            <person name="Yin L."/>
            <person name="Li B."/>
            <person name="Zhang Y."/>
            <person name="Zhang S."/>
            <person name="Jiang F."/>
            <person name="Zhang X."/>
            <person name="Ren Y."/>
            <person name="Wang B."/>
            <person name="Wang S."/>
            <person name="Lu Y."/>
            <person name="Wu K."/>
            <person name="Fan W."/>
            <person name="Wang G."/>
        </authorList>
    </citation>
    <scope>NUCLEOTIDE SEQUENCE</scope>
    <source>
        <strain evidence="2">12Hb</strain>
    </source>
</reference>
<name>A0A6A4IVK2_APOLU</name>
<dbReference type="AlphaFoldDB" id="A0A6A4IVK2"/>
<protein>
    <submittedName>
        <fullName evidence="2">Uncharacterized protein</fullName>
    </submittedName>
</protein>
<dbReference type="EMBL" id="WIXP02000106">
    <property type="protein sequence ID" value="KAF6197364.1"/>
    <property type="molecule type" value="Genomic_DNA"/>
</dbReference>
<comment type="caution">
    <text evidence="2">The sequence shown here is derived from an EMBL/GenBank/DDBJ whole genome shotgun (WGS) entry which is preliminary data.</text>
</comment>
<feature type="compositionally biased region" description="Polar residues" evidence="1">
    <location>
        <begin position="26"/>
        <end position="36"/>
    </location>
</feature>